<dbReference type="EMBL" id="JAQMWT010000481">
    <property type="protein sequence ID" value="KAJ8600688.1"/>
    <property type="molecule type" value="Genomic_DNA"/>
</dbReference>
<comment type="similarity">
    <text evidence="1">Belongs to the ACBP family.</text>
</comment>
<dbReference type="AlphaFoldDB" id="A0AAD7XIJ3"/>
<dbReference type="GO" id="GO:0006631">
    <property type="term" value="P:fatty acid metabolic process"/>
    <property type="evidence" value="ECO:0007669"/>
    <property type="project" value="TreeGrafter"/>
</dbReference>
<dbReference type="InterPro" id="IPR000582">
    <property type="entry name" value="Acyl-CoA-binding_protein"/>
</dbReference>
<dbReference type="Proteomes" id="UP001230188">
    <property type="component" value="Unassembled WGS sequence"/>
</dbReference>
<name>A0AAD7XIJ3_9STRA</name>
<dbReference type="GO" id="GO:0000062">
    <property type="term" value="F:fatty-acyl-CoA binding"/>
    <property type="evidence" value="ECO:0007669"/>
    <property type="project" value="InterPro"/>
</dbReference>
<evidence type="ECO:0000313" key="4">
    <source>
        <dbReference type="EMBL" id="KAJ8600688.1"/>
    </source>
</evidence>
<dbReference type="PROSITE" id="PS51228">
    <property type="entry name" value="ACB_2"/>
    <property type="match status" value="1"/>
</dbReference>
<feature type="domain" description="ACB" evidence="3">
    <location>
        <begin position="1"/>
        <end position="84"/>
    </location>
</feature>
<dbReference type="PANTHER" id="PTHR23310:SF62">
    <property type="entry name" value="ACYL-COA BINDING PROTEIN 1, ISOFORM A"/>
    <property type="match status" value="1"/>
</dbReference>
<dbReference type="Gene3D" id="1.25.40.20">
    <property type="entry name" value="Ankyrin repeat-containing domain"/>
    <property type="match status" value="1"/>
</dbReference>
<accession>A0AAD7XIJ3</accession>
<dbReference type="PANTHER" id="PTHR23310">
    <property type="entry name" value="ACYL-COA-BINDING PROTEIN, ACBP"/>
    <property type="match status" value="1"/>
</dbReference>
<comment type="caution">
    <text evidence="4">The sequence shown here is derived from an EMBL/GenBank/DDBJ whole genome shotgun (WGS) entry which is preliminary data.</text>
</comment>
<dbReference type="Pfam" id="PF00887">
    <property type="entry name" value="ACBP"/>
    <property type="match status" value="1"/>
</dbReference>
<keyword evidence="2" id="KW-0446">Lipid-binding</keyword>
<keyword evidence="5" id="KW-1185">Reference proteome</keyword>
<organism evidence="4 5">
    <name type="scientific">Chrysophaeum taylorii</name>
    <dbReference type="NCBI Taxonomy" id="2483200"/>
    <lineage>
        <taxon>Eukaryota</taxon>
        <taxon>Sar</taxon>
        <taxon>Stramenopiles</taxon>
        <taxon>Ochrophyta</taxon>
        <taxon>Pelagophyceae</taxon>
        <taxon>Pelagomonadales</taxon>
        <taxon>Pelagomonadaceae</taxon>
        <taxon>Chrysophaeum</taxon>
    </lineage>
</organism>
<evidence type="ECO:0000259" key="3">
    <source>
        <dbReference type="PROSITE" id="PS51228"/>
    </source>
</evidence>
<dbReference type="InterPro" id="IPR014352">
    <property type="entry name" value="FERM/acyl-CoA-bd_prot_sf"/>
</dbReference>
<dbReference type="InterPro" id="IPR036770">
    <property type="entry name" value="Ankyrin_rpt-contain_sf"/>
</dbReference>
<reference evidence="4" key="1">
    <citation type="submission" date="2023-01" db="EMBL/GenBank/DDBJ databases">
        <title>Metagenome sequencing of chrysophaentin producing Chrysophaeum taylorii.</title>
        <authorList>
            <person name="Davison J."/>
            <person name="Bewley C."/>
        </authorList>
    </citation>
    <scope>NUCLEOTIDE SEQUENCE</scope>
    <source>
        <strain evidence="4">NIES-1699</strain>
    </source>
</reference>
<dbReference type="PRINTS" id="PR00689">
    <property type="entry name" value="ACOABINDINGP"/>
</dbReference>
<dbReference type="InterPro" id="IPR002110">
    <property type="entry name" value="Ankyrin_rpt"/>
</dbReference>
<dbReference type="SUPFAM" id="SSF47027">
    <property type="entry name" value="Acyl-CoA binding protein"/>
    <property type="match status" value="1"/>
</dbReference>
<evidence type="ECO:0000256" key="2">
    <source>
        <dbReference type="ARBA" id="ARBA00023121"/>
    </source>
</evidence>
<dbReference type="Pfam" id="PF12796">
    <property type="entry name" value="Ank_2"/>
    <property type="match status" value="1"/>
</dbReference>
<dbReference type="SUPFAM" id="SSF48403">
    <property type="entry name" value="Ankyrin repeat"/>
    <property type="match status" value="1"/>
</dbReference>
<gene>
    <name evidence="4" type="ORF">CTAYLR_008324</name>
</gene>
<dbReference type="InterPro" id="IPR035984">
    <property type="entry name" value="Acyl-CoA-binding_sf"/>
</dbReference>
<proteinExistence type="inferred from homology"/>
<protein>
    <recommendedName>
        <fullName evidence="3">ACB domain-containing protein</fullName>
    </recommendedName>
</protein>
<dbReference type="Gene3D" id="1.20.80.10">
    <property type="match status" value="1"/>
</dbReference>
<evidence type="ECO:0000313" key="5">
    <source>
        <dbReference type="Proteomes" id="UP001230188"/>
    </source>
</evidence>
<evidence type="ECO:0000256" key="1">
    <source>
        <dbReference type="ARBA" id="ARBA00005567"/>
    </source>
</evidence>
<sequence>MEDEFEAAANIVRAKAGGLDPQLQLALYGLYKQATVGDCDSPQPWGLEARAKWKAWKEQRGIPSDAAKRAYVDLAATIPASQGLGIAVSTPVAQALGDDDIGMTPLMEAASEGNLSRLDALLSGEDNDPSAAAAALEATDADGRTALHWAADRGRTTTA</sequence>